<keyword evidence="3 6" id="KW-0812">Transmembrane</keyword>
<feature type="transmembrane region" description="Helical" evidence="6">
    <location>
        <begin position="91"/>
        <end position="113"/>
    </location>
</feature>
<dbReference type="PANTHER" id="PTHR48022">
    <property type="entry name" value="PLASTIDIC GLUCOSE TRANSPORTER 4"/>
    <property type="match status" value="1"/>
</dbReference>
<comment type="subcellular location">
    <subcellularLocation>
        <location evidence="1">Membrane</location>
        <topology evidence="1">Multi-pass membrane protein</topology>
    </subcellularLocation>
</comment>
<organism evidence="8 9">
    <name type="scientific">Extremus antarcticus</name>
    <dbReference type="NCBI Taxonomy" id="702011"/>
    <lineage>
        <taxon>Eukaryota</taxon>
        <taxon>Fungi</taxon>
        <taxon>Dikarya</taxon>
        <taxon>Ascomycota</taxon>
        <taxon>Pezizomycotina</taxon>
        <taxon>Dothideomycetes</taxon>
        <taxon>Dothideomycetidae</taxon>
        <taxon>Mycosphaerellales</taxon>
        <taxon>Extremaceae</taxon>
        <taxon>Extremus</taxon>
    </lineage>
</organism>
<evidence type="ECO:0000259" key="7">
    <source>
        <dbReference type="PROSITE" id="PS50850"/>
    </source>
</evidence>
<dbReference type="PROSITE" id="PS50850">
    <property type="entry name" value="MFS"/>
    <property type="match status" value="1"/>
</dbReference>
<sequence>MQIEGNWSWHAVTLFQIIPSCIQIAFIYWVPESPRWLVDKGRNEEALNMLAFYHGGFEYREIRDTITIEKEVTKESSYLDFFRTPGNRWRLAIILSLGIFSQYTGSALFSNYINLIYEVWHCQLTVISQLNGGNTILSLIVSVSAALTIDRFGRRRLFLVATSGMVVMFICWTISSAVYENSDSTNKAAGYVQIPFVWIFGVFYSIAWSGLLVA</sequence>
<dbReference type="EMBL" id="JAWDJX010000114">
    <property type="protein sequence ID" value="KAK3046115.1"/>
    <property type="molecule type" value="Genomic_DNA"/>
</dbReference>
<feature type="transmembrane region" description="Helical" evidence="6">
    <location>
        <begin position="12"/>
        <end position="30"/>
    </location>
</feature>
<dbReference type="PROSITE" id="PS00216">
    <property type="entry name" value="SUGAR_TRANSPORT_1"/>
    <property type="match status" value="1"/>
</dbReference>
<comment type="caution">
    <text evidence="8">The sequence shown here is derived from an EMBL/GenBank/DDBJ whole genome shotgun (WGS) entry which is preliminary data.</text>
</comment>
<dbReference type="Proteomes" id="UP001271007">
    <property type="component" value="Unassembled WGS sequence"/>
</dbReference>
<evidence type="ECO:0000256" key="5">
    <source>
        <dbReference type="ARBA" id="ARBA00023136"/>
    </source>
</evidence>
<accession>A0AAJ0DAG5</accession>
<keyword evidence="4 6" id="KW-1133">Transmembrane helix</keyword>
<dbReference type="InterPro" id="IPR036259">
    <property type="entry name" value="MFS_trans_sf"/>
</dbReference>
<dbReference type="InterPro" id="IPR050360">
    <property type="entry name" value="MFS_Sugar_Transporters"/>
</dbReference>
<dbReference type="AlphaFoldDB" id="A0AAJ0DAG5"/>
<evidence type="ECO:0000256" key="2">
    <source>
        <dbReference type="ARBA" id="ARBA00010992"/>
    </source>
</evidence>
<feature type="transmembrane region" description="Helical" evidence="6">
    <location>
        <begin position="191"/>
        <end position="213"/>
    </location>
</feature>
<feature type="domain" description="Major facilitator superfamily (MFS) profile" evidence="7">
    <location>
        <begin position="1"/>
        <end position="214"/>
    </location>
</feature>
<dbReference type="GO" id="GO:0016020">
    <property type="term" value="C:membrane"/>
    <property type="evidence" value="ECO:0007669"/>
    <property type="project" value="UniProtKB-SubCell"/>
</dbReference>
<keyword evidence="9" id="KW-1185">Reference proteome</keyword>
<evidence type="ECO:0000256" key="3">
    <source>
        <dbReference type="ARBA" id="ARBA00022692"/>
    </source>
</evidence>
<comment type="similarity">
    <text evidence="2">Belongs to the major facilitator superfamily. Sugar transporter (TC 2.A.1.1) family.</text>
</comment>
<dbReference type="Pfam" id="PF00083">
    <property type="entry name" value="Sugar_tr"/>
    <property type="match status" value="1"/>
</dbReference>
<dbReference type="SUPFAM" id="SSF103473">
    <property type="entry name" value="MFS general substrate transporter"/>
    <property type="match status" value="1"/>
</dbReference>
<feature type="transmembrane region" description="Helical" evidence="6">
    <location>
        <begin position="157"/>
        <end position="179"/>
    </location>
</feature>
<dbReference type="PANTHER" id="PTHR48022:SF66">
    <property type="entry name" value="MFS HEXOSE TRANSPORTER"/>
    <property type="match status" value="1"/>
</dbReference>
<dbReference type="InterPro" id="IPR005828">
    <property type="entry name" value="MFS_sugar_transport-like"/>
</dbReference>
<evidence type="ECO:0000256" key="4">
    <source>
        <dbReference type="ARBA" id="ARBA00022989"/>
    </source>
</evidence>
<protein>
    <recommendedName>
        <fullName evidence="7">Major facilitator superfamily (MFS) profile domain-containing protein</fullName>
    </recommendedName>
</protein>
<dbReference type="Gene3D" id="1.20.1250.20">
    <property type="entry name" value="MFS general substrate transporter like domains"/>
    <property type="match status" value="1"/>
</dbReference>
<evidence type="ECO:0000313" key="9">
    <source>
        <dbReference type="Proteomes" id="UP001271007"/>
    </source>
</evidence>
<dbReference type="InterPro" id="IPR020846">
    <property type="entry name" value="MFS_dom"/>
</dbReference>
<reference evidence="8" key="1">
    <citation type="submission" date="2023-04" db="EMBL/GenBank/DDBJ databases">
        <title>Black Yeasts Isolated from many extreme environments.</title>
        <authorList>
            <person name="Coleine C."/>
            <person name="Stajich J.E."/>
            <person name="Selbmann L."/>
        </authorList>
    </citation>
    <scope>NUCLEOTIDE SEQUENCE</scope>
    <source>
        <strain evidence="8">CCFEE 5312</strain>
    </source>
</reference>
<evidence type="ECO:0000313" key="8">
    <source>
        <dbReference type="EMBL" id="KAK3046115.1"/>
    </source>
</evidence>
<evidence type="ECO:0000256" key="1">
    <source>
        <dbReference type="ARBA" id="ARBA00004141"/>
    </source>
</evidence>
<keyword evidence="5 6" id="KW-0472">Membrane</keyword>
<gene>
    <name evidence="8" type="ORF">LTR09_012377</name>
</gene>
<dbReference type="InterPro" id="IPR005829">
    <property type="entry name" value="Sugar_transporter_CS"/>
</dbReference>
<proteinExistence type="inferred from homology"/>
<name>A0AAJ0DAG5_9PEZI</name>
<evidence type="ECO:0000256" key="6">
    <source>
        <dbReference type="SAM" id="Phobius"/>
    </source>
</evidence>
<dbReference type="GO" id="GO:0005351">
    <property type="term" value="F:carbohydrate:proton symporter activity"/>
    <property type="evidence" value="ECO:0007669"/>
    <property type="project" value="TreeGrafter"/>
</dbReference>